<dbReference type="GeneID" id="27340137"/>
<evidence type="ECO:0000256" key="1">
    <source>
        <dbReference type="SAM" id="MobiDB-lite"/>
    </source>
</evidence>
<dbReference type="VEuPathDB" id="FungiDB:PV07_00943"/>
<protein>
    <submittedName>
        <fullName evidence="2">Uncharacterized protein</fullName>
    </submittedName>
</protein>
<gene>
    <name evidence="2" type="ORF">PV07_00943</name>
</gene>
<dbReference type="Proteomes" id="UP000054466">
    <property type="component" value="Unassembled WGS sequence"/>
</dbReference>
<evidence type="ECO:0000313" key="3">
    <source>
        <dbReference type="Proteomes" id="UP000054466"/>
    </source>
</evidence>
<dbReference type="EMBL" id="KN847040">
    <property type="protein sequence ID" value="KIW34147.1"/>
    <property type="molecule type" value="Genomic_DNA"/>
</dbReference>
<dbReference type="HOGENOM" id="CLU_2037812_0_0_1"/>
<name>A0A0D2B954_9EURO</name>
<evidence type="ECO:0000313" key="2">
    <source>
        <dbReference type="EMBL" id="KIW34147.1"/>
    </source>
</evidence>
<dbReference type="RefSeq" id="XP_016254363.1">
    <property type="nucleotide sequence ID" value="XM_016387435.1"/>
</dbReference>
<keyword evidence="3" id="KW-1185">Reference proteome</keyword>
<sequence length="121" mass="13090">MVREKGDTKMTANIGRTSHGPVHRSNEPSWKISSGRQTGSRGSALSCAGSWSGMHWAARPSKEASAICTSHTILGEPPLHSPQPRMSFLKGGGLTIPLLPPADHHFILTCFLEQRRYPCGS</sequence>
<feature type="compositionally biased region" description="Polar residues" evidence="1">
    <location>
        <begin position="27"/>
        <end position="43"/>
    </location>
</feature>
<organism evidence="2 3">
    <name type="scientific">Cladophialophora immunda</name>
    <dbReference type="NCBI Taxonomy" id="569365"/>
    <lineage>
        <taxon>Eukaryota</taxon>
        <taxon>Fungi</taxon>
        <taxon>Dikarya</taxon>
        <taxon>Ascomycota</taxon>
        <taxon>Pezizomycotina</taxon>
        <taxon>Eurotiomycetes</taxon>
        <taxon>Chaetothyriomycetidae</taxon>
        <taxon>Chaetothyriales</taxon>
        <taxon>Herpotrichiellaceae</taxon>
        <taxon>Cladophialophora</taxon>
    </lineage>
</organism>
<reference evidence="2 3" key="1">
    <citation type="submission" date="2015-01" db="EMBL/GenBank/DDBJ databases">
        <title>The Genome Sequence of Cladophialophora immunda CBS83496.</title>
        <authorList>
            <consortium name="The Broad Institute Genomics Platform"/>
            <person name="Cuomo C."/>
            <person name="de Hoog S."/>
            <person name="Gorbushina A."/>
            <person name="Stielow B."/>
            <person name="Teixiera M."/>
            <person name="Abouelleil A."/>
            <person name="Chapman S.B."/>
            <person name="Priest M."/>
            <person name="Young S.K."/>
            <person name="Wortman J."/>
            <person name="Nusbaum C."/>
            <person name="Birren B."/>
        </authorList>
    </citation>
    <scope>NUCLEOTIDE SEQUENCE [LARGE SCALE GENOMIC DNA]</scope>
    <source>
        <strain evidence="2 3">CBS 83496</strain>
    </source>
</reference>
<feature type="region of interest" description="Disordered" evidence="1">
    <location>
        <begin position="1"/>
        <end position="44"/>
    </location>
</feature>
<accession>A0A0D2B954</accession>
<proteinExistence type="predicted"/>
<dbReference type="AlphaFoldDB" id="A0A0D2B954"/>